<feature type="transmembrane region" description="Helical" evidence="7">
    <location>
        <begin position="56"/>
        <end position="74"/>
    </location>
</feature>
<dbReference type="PANTHER" id="PTHR43266">
    <property type="entry name" value="MACROLIDE-EFFLUX PROTEIN"/>
    <property type="match status" value="1"/>
</dbReference>
<evidence type="ECO:0000313" key="10">
    <source>
        <dbReference type="Proteomes" id="UP000054709"/>
    </source>
</evidence>
<keyword evidence="3" id="KW-1003">Cell membrane</keyword>
<keyword evidence="6 7" id="KW-0472">Membrane</keyword>
<comment type="caution">
    <text evidence="9">The sequence shown here is derived from an EMBL/GenBank/DDBJ whole genome shotgun (WGS) entry which is preliminary data.</text>
</comment>
<keyword evidence="5 7" id="KW-1133">Transmembrane helix</keyword>
<feature type="transmembrane region" description="Helical" evidence="7">
    <location>
        <begin position="95"/>
        <end position="116"/>
    </location>
</feature>
<evidence type="ECO:0000256" key="3">
    <source>
        <dbReference type="ARBA" id="ARBA00022475"/>
    </source>
</evidence>
<accession>A0A0W1APS0</accession>
<reference evidence="9 10" key="1">
    <citation type="journal article" date="2015" name="Int. Biodeterior. Biodegradation">
        <title>Physiological and genetic screening methods for the isolation of methyl tert-butyl ether-degrading bacteria for bioremediation purposes.</title>
        <authorList>
            <person name="Guisado I.M."/>
            <person name="Purswani J."/>
            <person name="Gonzalez Lopez J."/>
            <person name="Pozo C."/>
        </authorList>
    </citation>
    <scope>NUCLEOTIDE SEQUENCE [LARGE SCALE GENOMIC DNA]</scope>
    <source>
        <strain evidence="9 10">SH7</strain>
    </source>
</reference>
<dbReference type="InterPro" id="IPR011701">
    <property type="entry name" value="MFS"/>
</dbReference>
<dbReference type="Pfam" id="PF07690">
    <property type="entry name" value="MFS_1"/>
    <property type="match status" value="1"/>
</dbReference>
<comment type="subcellular location">
    <subcellularLocation>
        <location evidence="1">Cell membrane</location>
        <topology evidence="1">Multi-pass membrane protein</topology>
    </subcellularLocation>
</comment>
<gene>
    <name evidence="9" type="ORF">UQ64_02705</name>
</gene>
<feature type="domain" description="Major facilitator superfamily (MFS) profile" evidence="8">
    <location>
        <begin position="19"/>
        <end position="420"/>
    </location>
</feature>
<dbReference type="SUPFAM" id="SSF103473">
    <property type="entry name" value="MFS general substrate transporter"/>
    <property type="match status" value="1"/>
</dbReference>
<dbReference type="GO" id="GO:0005886">
    <property type="term" value="C:plasma membrane"/>
    <property type="evidence" value="ECO:0007669"/>
    <property type="project" value="UniProtKB-SubCell"/>
</dbReference>
<feature type="transmembrane region" description="Helical" evidence="7">
    <location>
        <begin position="395"/>
        <end position="415"/>
    </location>
</feature>
<evidence type="ECO:0000256" key="5">
    <source>
        <dbReference type="ARBA" id="ARBA00022989"/>
    </source>
</evidence>
<dbReference type="PRINTS" id="PR01988">
    <property type="entry name" value="EXPORTERBACE"/>
</dbReference>
<evidence type="ECO:0000256" key="7">
    <source>
        <dbReference type="SAM" id="Phobius"/>
    </source>
</evidence>
<evidence type="ECO:0000256" key="6">
    <source>
        <dbReference type="ARBA" id="ARBA00023136"/>
    </source>
</evidence>
<organism evidence="9 10">
    <name type="scientific">Paenibacillus etheri</name>
    <dbReference type="NCBI Taxonomy" id="1306852"/>
    <lineage>
        <taxon>Bacteria</taxon>
        <taxon>Bacillati</taxon>
        <taxon>Bacillota</taxon>
        <taxon>Bacilli</taxon>
        <taxon>Bacillales</taxon>
        <taxon>Paenibacillaceae</taxon>
        <taxon>Paenibacillus</taxon>
    </lineage>
</organism>
<sequence>MEEHLIHDLKESKLTANKPFMLLIAAQLVSNVGDWLHILALLTMVGFKWNATPWEITAISLCMAVPLLLGGPFAGYLSDRFNRKVLMIGSDIARAAVVICLVFAGSLWQVYVLLLAKGCMDVLFSPAKSGKIKELVPAAQMDKAMALSSSIEQITKIVGPALGGLLVAAFGISVCYMIDSATFVLSAIILIGLPRLAGTKKEDAEASTGETEVRKSFRQEMSAGLHVIAGMPVVLCGIVTLVLVLLMLQIGDSQIVTLFREIPGVNGDLLGWCVAASGLGTLLSALLVSRIGSGKHPLIFMGLGAVIMGVVFSSAGIVTAHGQAGIWMNIALFGSFMFAGVGAGLAFIPFNSMLQQRTPAEYTGRVFGTIGSLTSAAVILGPVAGGALVTASGPVSAFILSGLLTGLLGLGLLMLRGKIERRDEAAIKKQEGIAATNNMDLVGQTSL</sequence>
<feature type="transmembrane region" description="Helical" evidence="7">
    <location>
        <begin position="300"/>
        <end position="320"/>
    </location>
</feature>
<dbReference type="InterPro" id="IPR022324">
    <property type="entry name" value="Bacilysin_exporter_BacE_put"/>
</dbReference>
<feature type="transmembrane region" description="Helical" evidence="7">
    <location>
        <begin position="20"/>
        <end position="44"/>
    </location>
</feature>
<evidence type="ECO:0000313" key="9">
    <source>
        <dbReference type="EMBL" id="KTD83337.1"/>
    </source>
</evidence>
<keyword evidence="10" id="KW-1185">Reference proteome</keyword>
<evidence type="ECO:0000259" key="8">
    <source>
        <dbReference type="PROSITE" id="PS50850"/>
    </source>
</evidence>
<dbReference type="Gene3D" id="1.20.1250.20">
    <property type="entry name" value="MFS general substrate transporter like domains"/>
    <property type="match status" value="1"/>
</dbReference>
<proteinExistence type="predicted"/>
<evidence type="ECO:0000256" key="2">
    <source>
        <dbReference type="ARBA" id="ARBA00022448"/>
    </source>
</evidence>
<dbReference type="EMBL" id="LCZJ02000076">
    <property type="protein sequence ID" value="KTD83337.1"/>
    <property type="molecule type" value="Genomic_DNA"/>
</dbReference>
<dbReference type="AlphaFoldDB" id="A0A0W1APS0"/>
<dbReference type="RefSeq" id="WP_060626842.1">
    <property type="nucleotide sequence ID" value="NZ_LCZJ02000076.1"/>
</dbReference>
<evidence type="ECO:0000256" key="1">
    <source>
        <dbReference type="ARBA" id="ARBA00004651"/>
    </source>
</evidence>
<name>A0A0W1APS0_9BACL</name>
<keyword evidence="2" id="KW-0813">Transport</keyword>
<evidence type="ECO:0000256" key="4">
    <source>
        <dbReference type="ARBA" id="ARBA00022692"/>
    </source>
</evidence>
<dbReference type="Proteomes" id="UP000054709">
    <property type="component" value="Unassembled WGS sequence"/>
</dbReference>
<feature type="transmembrane region" description="Helical" evidence="7">
    <location>
        <begin position="362"/>
        <end position="389"/>
    </location>
</feature>
<feature type="transmembrane region" description="Helical" evidence="7">
    <location>
        <begin position="326"/>
        <end position="350"/>
    </location>
</feature>
<feature type="transmembrane region" description="Helical" evidence="7">
    <location>
        <begin position="223"/>
        <end position="249"/>
    </location>
</feature>
<dbReference type="PANTHER" id="PTHR43266:SF2">
    <property type="entry name" value="MAJOR FACILITATOR SUPERFAMILY (MFS) PROFILE DOMAIN-CONTAINING PROTEIN"/>
    <property type="match status" value="1"/>
</dbReference>
<protein>
    <submittedName>
        <fullName evidence="9">MFS transporter</fullName>
    </submittedName>
</protein>
<dbReference type="OrthoDB" id="9775268at2"/>
<feature type="transmembrane region" description="Helical" evidence="7">
    <location>
        <begin position="165"/>
        <end position="191"/>
    </location>
</feature>
<feature type="transmembrane region" description="Helical" evidence="7">
    <location>
        <begin position="269"/>
        <end position="288"/>
    </location>
</feature>
<dbReference type="InterPro" id="IPR020846">
    <property type="entry name" value="MFS_dom"/>
</dbReference>
<dbReference type="CDD" id="cd06173">
    <property type="entry name" value="MFS_MefA_like"/>
    <property type="match status" value="1"/>
</dbReference>
<dbReference type="InterPro" id="IPR036259">
    <property type="entry name" value="MFS_trans_sf"/>
</dbReference>
<dbReference type="GO" id="GO:0022857">
    <property type="term" value="F:transmembrane transporter activity"/>
    <property type="evidence" value="ECO:0007669"/>
    <property type="project" value="InterPro"/>
</dbReference>
<keyword evidence="4 7" id="KW-0812">Transmembrane</keyword>
<dbReference type="PROSITE" id="PS50850">
    <property type="entry name" value="MFS"/>
    <property type="match status" value="1"/>
</dbReference>